<dbReference type="AntiFam" id="ANF00006">
    <property type="entry name" value="Translation of CRISPR region"/>
</dbReference>
<dbReference type="KEGG" id="nal:B005_4428"/>
<dbReference type="EMBL" id="CP003788">
    <property type="protein sequence ID" value="AFR09798.1"/>
    <property type="molecule type" value="Genomic_DNA"/>
</dbReference>
<dbReference type="HOGENOM" id="CLU_2701029_0_0_11"/>
<evidence type="ECO:0000313" key="1">
    <source>
        <dbReference type="EMBL" id="AFR09798.1"/>
    </source>
</evidence>
<protein>
    <submittedName>
        <fullName evidence="1">Uncharacterized protein</fullName>
    </submittedName>
</protein>
<sequence length="73" mass="8019">MRGAHYSCHYPFSVVFGPSPRAWGSRDEGSQHLRDPRSIPTCVGLTISSPFCHAGTAVHPHVRGAHLRTGWKP</sequence>
<dbReference type="Proteomes" id="UP000003779">
    <property type="component" value="Chromosome"/>
</dbReference>
<organism evidence="1 2">
    <name type="scientific">Nocardiopsis alba (strain ATCC BAA-2165 / BE74)</name>
    <dbReference type="NCBI Taxonomy" id="1205910"/>
    <lineage>
        <taxon>Bacteria</taxon>
        <taxon>Bacillati</taxon>
        <taxon>Actinomycetota</taxon>
        <taxon>Actinomycetes</taxon>
        <taxon>Streptosporangiales</taxon>
        <taxon>Nocardiopsidaceae</taxon>
        <taxon>Nocardiopsis</taxon>
    </lineage>
</organism>
<dbReference type="AlphaFoldDB" id="J7L815"/>
<accession>J7L815</accession>
<evidence type="ECO:0000313" key="2">
    <source>
        <dbReference type="Proteomes" id="UP000003779"/>
    </source>
</evidence>
<name>J7L815_NOCAA</name>
<dbReference type="AntiFam" id="ANF00057">
    <property type="entry name" value="Translation of E. coli type CRISPR repeat"/>
</dbReference>
<reference evidence="1 2" key="1">
    <citation type="journal article" date="2012" name="J. Bacteriol.">
        <title>Whole-Genome Sequence of Nocardiopsis alba Strain ATCC BAA-2165, Associated with Honeybees.</title>
        <authorList>
            <person name="Qiao J."/>
            <person name="Chen L."/>
            <person name="Li Y."/>
            <person name="Wang J."/>
            <person name="Zhang W."/>
            <person name="Chen S."/>
        </authorList>
    </citation>
    <scope>NUCLEOTIDE SEQUENCE [LARGE SCALE GENOMIC DNA]</scope>
    <source>
        <strain evidence="2">ATCC BAA-2165 / BE74</strain>
    </source>
</reference>
<gene>
    <name evidence="1" type="ordered locus">B005_4428</name>
</gene>
<dbReference type="STRING" id="1205910.B005_4428"/>
<proteinExistence type="predicted"/>
<reference evidence="2" key="2">
    <citation type="submission" date="2012-08" db="EMBL/GenBank/DDBJ databases">
        <title>Whole-genome sequence of Nocardiopsis alba strain ATCC BAA-2165 associated with honeybees.</title>
        <authorList>
            <person name="Qiao J."/>
            <person name="Chen L."/>
            <person name="Li Y."/>
            <person name="Wang J."/>
            <person name="Zhang W."/>
            <person name="Chen S."/>
        </authorList>
    </citation>
    <scope>NUCLEOTIDE SEQUENCE [LARGE SCALE GENOMIC DNA]</scope>
    <source>
        <strain evidence="2">ATCC BAA-2165 / BE74</strain>
    </source>
</reference>